<proteinExistence type="predicted"/>
<evidence type="ECO:0000256" key="1">
    <source>
        <dbReference type="ARBA" id="ARBA00022603"/>
    </source>
</evidence>
<dbReference type="PROSITE" id="PS51682">
    <property type="entry name" value="SAM_OMT_I"/>
    <property type="match status" value="1"/>
</dbReference>
<keyword evidence="1 4" id="KW-0489">Methyltransferase</keyword>
<dbReference type="Gene3D" id="3.40.50.150">
    <property type="entry name" value="Vaccinia Virus protein VP39"/>
    <property type="match status" value="1"/>
</dbReference>
<dbReference type="Proteomes" id="UP001057998">
    <property type="component" value="Chromosome 2"/>
</dbReference>
<evidence type="ECO:0000313" key="4">
    <source>
        <dbReference type="EMBL" id="UTV30664.1"/>
    </source>
</evidence>
<keyword evidence="3" id="KW-0949">S-adenosyl-L-methionine</keyword>
<dbReference type="InterPro" id="IPR002935">
    <property type="entry name" value="SAM_O-MeTrfase"/>
</dbReference>
<evidence type="ECO:0000256" key="3">
    <source>
        <dbReference type="ARBA" id="ARBA00022691"/>
    </source>
</evidence>
<dbReference type="PANTHER" id="PTHR43167:SF1">
    <property type="entry name" value="PUTATIVE (AFU_ORTHOLOGUE AFUA_6G01830)-RELATED"/>
    <property type="match status" value="1"/>
</dbReference>
<dbReference type="EC" id="2.1.1.-" evidence="4"/>
<evidence type="ECO:0000313" key="5">
    <source>
        <dbReference type="Proteomes" id="UP001057998"/>
    </source>
</evidence>
<dbReference type="PANTHER" id="PTHR43167">
    <property type="entry name" value="PUTATIVE (AFU_ORTHOLOGUE AFUA_6G01830)-RELATED"/>
    <property type="match status" value="1"/>
</dbReference>
<dbReference type="SUPFAM" id="SSF53335">
    <property type="entry name" value="S-adenosyl-L-methionine-dependent methyltransferases"/>
    <property type="match status" value="1"/>
</dbReference>
<dbReference type="EMBL" id="CP101509">
    <property type="protein sequence ID" value="UTV30664.1"/>
    <property type="molecule type" value="Genomic_DNA"/>
</dbReference>
<dbReference type="Pfam" id="PF01596">
    <property type="entry name" value="Methyltransf_3"/>
    <property type="match status" value="1"/>
</dbReference>
<dbReference type="GO" id="GO:0032259">
    <property type="term" value="P:methylation"/>
    <property type="evidence" value="ECO:0007669"/>
    <property type="project" value="UniProtKB-KW"/>
</dbReference>
<dbReference type="CDD" id="cd02440">
    <property type="entry name" value="AdoMet_MTases"/>
    <property type="match status" value="1"/>
</dbReference>
<dbReference type="InterPro" id="IPR029063">
    <property type="entry name" value="SAM-dependent_MTases_sf"/>
</dbReference>
<dbReference type="RefSeq" id="WP_255392028.1">
    <property type="nucleotide sequence ID" value="NZ_CP101509.1"/>
</dbReference>
<keyword evidence="2 4" id="KW-0808">Transferase</keyword>
<organism evidence="4 5">
    <name type="scientific">Photobacterium atrarenae</name>
    <dbReference type="NCBI Taxonomy" id="865757"/>
    <lineage>
        <taxon>Bacteria</taxon>
        <taxon>Pseudomonadati</taxon>
        <taxon>Pseudomonadota</taxon>
        <taxon>Gammaproteobacteria</taxon>
        <taxon>Vibrionales</taxon>
        <taxon>Vibrionaceae</taxon>
        <taxon>Photobacterium</taxon>
    </lineage>
</organism>
<name>A0ABY5GMW4_9GAMM</name>
<gene>
    <name evidence="4" type="ORF">NNL38_19060</name>
</gene>
<accession>A0ABY5GMW4</accession>
<sequence length="196" mass="21266">MNPDTAQLLDTLLAFGQANDRKASNKSEKMLNITKDTGEFLAAMIQATRARNVLEIGTSNGYSTVWLADAVGSNGRITTLDITAEKTRLATENLAQAGYLDRVSLLTTHAEDFLADHHTPQFDLIFLDADRSQYTDWWPLLKKVLVPCGTIIVDNAISHAEELAAFTALIQAEPAVTQALVPVGKGERIIVISGDA</sequence>
<evidence type="ECO:0000256" key="2">
    <source>
        <dbReference type="ARBA" id="ARBA00022679"/>
    </source>
</evidence>
<protein>
    <submittedName>
        <fullName evidence="4">Class I SAM-dependent methyltransferase</fullName>
        <ecNumber evidence="4">2.1.1.-</ecNumber>
    </submittedName>
</protein>
<reference evidence="4" key="1">
    <citation type="submission" date="2022-07" db="EMBL/GenBank/DDBJ databases">
        <title>Genome sequencing of Photobacterium atrarenae GJH2-4.</title>
        <authorList>
            <person name="Park S.-J."/>
        </authorList>
    </citation>
    <scope>NUCLEOTIDE SEQUENCE</scope>
    <source>
        <strain evidence="4">GJH2-4</strain>
    </source>
</reference>
<keyword evidence="5" id="KW-1185">Reference proteome</keyword>
<dbReference type="GO" id="GO:0008168">
    <property type="term" value="F:methyltransferase activity"/>
    <property type="evidence" value="ECO:0007669"/>
    <property type="project" value="UniProtKB-KW"/>
</dbReference>